<protein>
    <recommendedName>
        <fullName evidence="3">DUF4298 domain-containing protein</fullName>
    </recommendedName>
</protein>
<sequence>MGKYDHIIEMEKLFDEAKRRQTVLEMAIADYKNFQPSIQKLEKYYSSNQWKDDFAADERGEIPFSIKRGVLSEDGIYDLLERNKEIMDMLNSLDKEEENST</sequence>
<name>A0A1D9NYH9_9FIRM</name>
<dbReference type="AlphaFoldDB" id="A0A1D9NYH9"/>
<evidence type="ECO:0008006" key="3">
    <source>
        <dbReference type="Google" id="ProtNLM"/>
    </source>
</evidence>
<evidence type="ECO:0000313" key="1">
    <source>
        <dbReference type="EMBL" id="AOZ95353.1"/>
    </source>
</evidence>
<accession>A0A1D9NYH9</accession>
<dbReference type="RefSeq" id="WP_071175138.1">
    <property type="nucleotide sequence ID" value="NZ_CP017831.1"/>
</dbReference>
<gene>
    <name evidence="1" type="ORF">bhn_I0319</name>
</gene>
<proteinExistence type="predicted"/>
<dbReference type="InterPro" id="IPR025384">
    <property type="entry name" value="DUF4298"/>
</dbReference>
<keyword evidence="2" id="KW-1185">Reference proteome</keyword>
<reference evidence="2" key="1">
    <citation type="submission" date="2016-10" db="EMBL/GenBank/DDBJ databases">
        <title>The complete genome sequence of the rumen bacterium Butyrivibrio hungatei MB2003.</title>
        <authorList>
            <person name="Palevich N."/>
            <person name="Kelly W.J."/>
            <person name="Leahy S.C."/>
            <person name="Altermann E."/>
            <person name="Rakonjac J."/>
            <person name="Attwood G.T."/>
        </authorList>
    </citation>
    <scope>NUCLEOTIDE SEQUENCE [LARGE SCALE GENOMIC DNA]</scope>
    <source>
        <strain evidence="2">MB2003</strain>
    </source>
</reference>
<evidence type="ECO:0000313" key="2">
    <source>
        <dbReference type="Proteomes" id="UP000179284"/>
    </source>
</evidence>
<dbReference type="KEGG" id="bhu:bhn_I0319"/>
<dbReference type="Pfam" id="PF14131">
    <property type="entry name" value="DUF4298"/>
    <property type="match status" value="1"/>
</dbReference>
<dbReference type="EMBL" id="CP017831">
    <property type="protein sequence ID" value="AOZ95353.1"/>
    <property type="molecule type" value="Genomic_DNA"/>
</dbReference>
<dbReference type="Proteomes" id="UP000179284">
    <property type="component" value="Chromosome I"/>
</dbReference>
<organism evidence="1 2">
    <name type="scientific">Butyrivibrio hungatei</name>
    <dbReference type="NCBI Taxonomy" id="185008"/>
    <lineage>
        <taxon>Bacteria</taxon>
        <taxon>Bacillati</taxon>
        <taxon>Bacillota</taxon>
        <taxon>Clostridia</taxon>
        <taxon>Lachnospirales</taxon>
        <taxon>Lachnospiraceae</taxon>
        <taxon>Butyrivibrio</taxon>
    </lineage>
</organism>